<dbReference type="PROSITE" id="PS50189">
    <property type="entry name" value="NTR"/>
    <property type="match status" value="1"/>
</dbReference>
<feature type="disulfide bond" evidence="5">
    <location>
        <begin position="241"/>
        <end position="246"/>
    </location>
</feature>
<dbReference type="InterPro" id="IPR001134">
    <property type="entry name" value="Netrin_domain"/>
</dbReference>
<feature type="binding site" evidence="4">
    <location>
        <position position="29"/>
    </location>
    <ligand>
        <name>Zn(2+)</name>
        <dbReference type="ChEBI" id="CHEBI:29105"/>
        <note>ligand shared with metalloproteinase partner</note>
    </ligand>
</feature>
<dbReference type="EnsemblMetazoa" id="XM_038204954.1">
    <property type="protein sequence ID" value="XP_038060882.1"/>
    <property type="gene ID" value="LOC119731728"/>
</dbReference>
<evidence type="ECO:0000256" key="3">
    <source>
        <dbReference type="ARBA" id="ARBA00023157"/>
    </source>
</evidence>
<evidence type="ECO:0000256" key="1">
    <source>
        <dbReference type="ARBA" id="ARBA00004613"/>
    </source>
</evidence>
<sequence>MCNIAAGIKILAVAATIASFQTVESTASCNCTRIHPQQHFCTANYVIRGRVVLIQWQLIPDLDTESTTVTETLTNPTSYMTSNPLTQGPEATGKEVDKSTALPSSQDQDQNEFIDAMPAHRHNNQRANRKDKRLLKNRIINQEPWNYEIIYIITIQTVYKNVGGDSLIEGEELELKSPYPGMGFCGVELRAGKSYLLAGGEAGQINMCDWIQEYRHISKLQKRGLKNNYGQLCDMCQIMTCGNPECTSDLPSTTCVYLPPHDDHIQHGIGYHDNDCIARHSRCYAKGRKADKCDWMKSSDMKNCQRKGRRNKN</sequence>
<protein>
    <recommendedName>
        <fullName evidence="8">NTR domain-containing protein</fullName>
    </recommendedName>
</protein>
<keyword evidence="10" id="KW-1185">Reference proteome</keyword>
<keyword evidence="2" id="KW-0964">Secreted</keyword>
<dbReference type="SMART" id="SM00206">
    <property type="entry name" value="NTR"/>
    <property type="match status" value="1"/>
</dbReference>
<dbReference type="SUPFAM" id="SSF50242">
    <property type="entry name" value="TIMP-like"/>
    <property type="match status" value="1"/>
</dbReference>
<evidence type="ECO:0000313" key="9">
    <source>
        <dbReference type="EnsemblMetazoa" id="XP_038060882.1"/>
    </source>
</evidence>
<comment type="subcellular location">
    <subcellularLocation>
        <location evidence="1">Secreted</location>
    </subcellularLocation>
</comment>
<keyword evidence="7" id="KW-0732">Signal</keyword>
<feature type="disulfide bond" evidence="5">
    <location>
        <begin position="236"/>
        <end position="293"/>
    </location>
</feature>
<dbReference type="GO" id="GO:0008191">
    <property type="term" value="F:metalloendopeptidase inhibitor activity"/>
    <property type="evidence" value="ECO:0007669"/>
    <property type="project" value="InterPro"/>
</dbReference>
<keyword evidence="4" id="KW-0862">Zinc</keyword>
<dbReference type="OrthoDB" id="6041373at2759"/>
<feature type="disulfide bond" evidence="5">
    <location>
        <begin position="29"/>
        <end position="185"/>
    </location>
</feature>
<dbReference type="InterPro" id="IPR001820">
    <property type="entry name" value="TIMP"/>
</dbReference>
<accession>A0A914AAJ3</accession>
<feature type="disulfide bond" evidence="5">
    <location>
        <begin position="41"/>
        <end position="233"/>
    </location>
</feature>
<evidence type="ECO:0000256" key="6">
    <source>
        <dbReference type="SAM" id="MobiDB-lite"/>
    </source>
</evidence>
<dbReference type="GO" id="GO:0031012">
    <property type="term" value="C:extracellular matrix"/>
    <property type="evidence" value="ECO:0007669"/>
    <property type="project" value="TreeGrafter"/>
</dbReference>
<evidence type="ECO:0000313" key="10">
    <source>
        <dbReference type="Proteomes" id="UP000887568"/>
    </source>
</evidence>
<dbReference type="GO" id="GO:0002020">
    <property type="term" value="F:protease binding"/>
    <property type="evidence" value="ECO:0007669"/>
    <property type="project" value="TreeGrafter"/>
</dbReference>
<evidence type="ECO:0000256" key="7">
    <source>
        <dbReference type="SAM" id="SignalP"/>
    </source>
</evidence>
<dbReference type="PANTHER" id="PTHR11844:SF33">
    <property type="entry name" value="TISSUE INHIBITOR OF METALLOPROTEINASE"/>
    <property type="match status" value="1"/>
</dbReference>
<dbReference type="GO" id="GO:0005615">
    <property type="term" value="C:extracellular space"/>
    <property type="evidence" value="ECO:0007669"/>
    <property type="project" value="TreeGrafter"/>
</dbReference>
<feature type="region of interest" description="Disordered" evidence="6">
    <location>
        <begin position="71"/>
        <end position="108"/>
    </location>
</feature>
<feature type="signal peptide" evidence="7">
    <location>
        <begin position="1"/>
        <end position="25"/>
    </location>
</feature>
<evidence type="ECO:0000259" key="8">
    <source>
        <dbReference type="PROSITE" id="PS50189"/>
    </source>
</evidence>
<proteinExistence type="predicted"/>
<name>A0A914AAJ3_PATMI</name>
<dbReference type="Proteomes" id="UP000887568">
    <property type="component" value="Unplaced"/>
</dbReference>
<dbReference type="InterPro" id="IPR008993">
    <property type="entry name" value="TIMP-like_OB-fold"/>
</dbReference>
<evidence type="ECO:0000256" key="2">
    <source>
        <dbReference type="ARBA" id="ARBA00022525"/>
    </source>
</evidence>
<dbReference type="GO" id="GO:0051045">
    <property type="term" value="P:negative regulation of membrane protein ectodomain proteolysis"/>
    <property type="evidence" value="ECO:0007669"/>
    <property type="project" value="TreeGrafter"/>
</dbReference>
<keyword evidence="4" id="KW-0479">Metal-binding</keyword>
<feature type="domain" description="NTR" evidence="8">
    <location>
        <begin position="29"/>
        <end position="233"/>
    </location>
</feature>
<dbReference type="PANTHER" id="PTHR11844">
    <property type="entry name" value="METALLOPROTEASE INHIBITOR"/>
    <property type="match status" value="1"/>
</dbReference>
<dbReference type="OMA" id="QEPWNYE"/>
<keyword evidence="3 5" id="KW-1015">Disulfide bond</keyword>
<dbReference type="Pfam" id="PF00965">
    <property type="entry name" value="TIMP"/>
    <property type="match status" value="2"/>
</dbReference>
<dbReference type="GO" id="GO:0046872">
    <property type="term" value="F:metal ion binding"/>
    <property type="evidence" value="ECO:0007669"/>
    <property type="project" value="UniProtKB-KW"/>
</dbReference>
<organism evidence="9 10">
    <name type="scientific">Patiria miniata</name>
    <name type="common">Bat star</name>
    <name type="synonym">Asterina miniata</name>
    <dbReference type="NCBI Taxonomy" id="46514"/>
    <lineage>
        <taxon>Eukaryota</taxon>
        <taxon>Metazoa</taxon>
        <taxon>Echinodermata</taxon>
        <taxon>Eleutherozoa</taxon>
        <taxon>Asterozoa</taxon>
        <taxon>Asteroidea</taxon>
        <taxon>Valvatacea</taxon>
        <taxon>Valvatida</taxon>
        <taxon>Asterinidae</taxon>
        <taxon>Patiria</taxon>
    </lineage>
</organism>
<dbReference type="AlphaFoldDB" id="A0A914AAJ3"/>
<evidence type="ECO:0000256" key="5">
    <source>
        <dbReference type="PIRSR" id="PIRSR601820-3"/>
    </source>
</evidence>
<feature type="disulfide bond" evidence="5">
    <location>
        <begin position="31"/>
        <end position="208"/>
    </location>
</feature>
<dbReference type="RefSeq" id="XP_038060882.1">
    <property type="nucleotide sequence ID" value="XM_038204954.1"/>
</dbReference>
<dbReference type="GeneID" id="119731728"/>
<reference evidence="9" key="1">
    <citation type="submission" date="2022-11" db="UniProtKB">
        <authorList>
            <consortium name="EnsemblMetazoa"/>
        </authorList>
    </citation>
    <scope>IDENTIFICATION</scope>
</reference>
<dbReference type="Gene3D" id="2.40.50.120">
    <property type="match status" value="1"/>
</dbReference>
<feature type="disulfide bond" evidence="5">
    <location>
        <begin position="255"/>
        <end position="283"/>
    </location>
</feature>
<evidence type="ECO:0000256" key="4">
    <source>
        <dbReference type="PIRSR" id="PIRSR601820-1"/>
    </source>
</evidence>
<feature type="chain" id="PRO_5037572374" description="NTR domain-containing protein" evidence="7">
    <location>
        <begin position="26"/>
        <end position="313"/>
    </location>
</feature>